<accession>A0AAE1C874</accession>
<dbReference type="Proteomes" id="UP001270362">
    <property type="component" value="Unassembled WGS sequence"/>
</dbReference>
<evidence type="ECO:0000313" key="2">
    <source>
        <dbReference type="Proteomes" id="UP001270362"/>
    </source>
</evidence>
<evidence type="ECO:0000313" key="1">
    <source>
        <dbReference type="EMBL" id="KAK3682563.1"/>
    </source>
</evidence>
<name>A0AAE1C874_9PEZI</name>
<comment type="caution">
    <text evidence="1">The sequence shown here is derived from an EMBL/GenBank/DDBJ whole genome shotgun (WGS) entry which is preliminary data.</text>
</comment>
<keyword evidence="2" id="KW-1185">Reference proteome</keyword>
<reference evidence="1" key="2">
    <citation type="submission" date="2023-06" db="EMBL/GenBank/DDBJ databases">
        <authorList>
            <consortium name="Lawrence Berkeley National Laboratory"/>
            <person name="Haridas S."/>
            <person name="Hensen N."/>
            <person name="Bonometti L."/>
            <person name="Westerberg I."/>
            <person name="Brannstrom I.O."/>
            <person name="Guillou S."/>
            <person name="Cros-Aarteil S."/>
            <person name="Calhoun S."/>
            <person name="Kuo A."/>
            <person name="Mondo S."/>
            <person name="Pangilinan J."/>
            <person name="Riley R."/>
            <person name="Labutti K."/>
            <person name="Andreopoulos B."/>
            <person name="Lipzen A."/>
            <person name="Chen C."/>
            <person name="Yanf M."/>
            <person name="Daum C."/>
            <person name="Ng V."/>
            <person name="Clum A."/>
            <person name="Steindorff A."/>
            <person name="Ohm R."/>
            <person name="Martin F."/>
            <person name="Silar P."/>
            <person name="Natvig D."/>
            <person name="Lalanne C."/>
            <person name="Gautier V."/>
            <person name="Ament-Velasquez S.L."/>
            <person name="Kruys A."/>
            <person name="Hutchinson M.I."/>
            <person name="Powell A.J."/>
            <person name="Barry K."/>
            <person name="Miller A.N."/>
            <person name="Grigoriev I.V."/>
            <person name="Debuchy R."/>
            <person name="Gladieux P."/>
            <person name="Thoren M.H."/>
            <person name="Johannesson H."/>
        </authorList>
    </citation>
    <scope>NUCLEOTIDE SEQUENCE</scope>
    <source>
        <strain evidence="1">CBS 314.62</strain>
    </source>
</reference>
<organism evidence="1 2">
    <name type="scientific">Podospora appendiculata</name>
    <dbReference type="NCBI Taxonomy" id="314037"/>
    <lineage>
        <taxon>Eukaryota</taxon>
        <taxon>Fungi</taxon>
        <taxon>Dikarya</taxon>
        <taxon>Ascomycota</taxon>
        <taxon>Pezizomycotina</taxon>
        <taxon>Sordariomycetes</taxon>
        <taxon>Sordariomycetidae</taxon>
        <taxon>Sordariales</taxon>
        <taxon>Podosporaceae</taxon>
        <taxon>Podospora</taxon>
    </lineage>
</organism>
<sequence>MARHEGGRGARLHAELAPNSSRPSFLLRLRPGFPFTFSQRRWIALWTFCSRLVLRATYTSSRADQSLLHSFRYRVALLCTCELRGREDLQTRGACYAGICASSIDFGQPTTAGSDQTDNHQPRPLLLPPLARRRPSAPCASAQSNYTGLSATGKDDIGKRGSILCLDRQFVFPFRVDFPRGYLFVLLMPHEHEAGPTYTTCLTLQCC</sequence>
<protein>
    <submittedName>
        <fullName evidence="1">Uncharacterized protein</fullName>
    </submittedName>
</protein>
<dbReference type="AlphaFoldDB" id="A0AAE1C874"/>
<proteinExistence type="predicted"/>
<dbReference type="EMBL" id="JAULSO010000005">
    <property type="protein sequence ID" value="KAK3682563.1"/>
    <property type="molecule type" value="Genomic_DNA"/>
</dbReference>
<reference evidence="1" key="1">
    <citation type="journal article" date="2023" name="Mol. Phylogenet. Evol.">
        <title>Genome-scale phylogeny and comparative genomics of the fungal order Sordariales.</title>
        <authorList>
            <person name="Hensen N."/>
            <person name="Bonometti L."/>
            <person name="Westerberg I."/>
            <person name="Brannstrom I.O."/>
            <person name="Guillou S."/>
            <person name="Cros-Aarteil S."/>
            <person name="Calhoun S."/>
            <person name="Haridas S."/>
            <person name="Kuo A."/>
            <person name="Mondo S."/>
            <person name="Pangilinan J."/>
            <person name="Riley R."/>
            <person name="LaButti K."/>
            <person name="Andreopoulos B."/>
            <person name="Lipzen A."/>
            <person name="Chen C."/>
            <person name="Yan M."/>
            <person name="Daum C."/>
            <person name="Ng V."/>
            <person name="Clum A."/>
            <person name="Steindorff A."/>
            <person name="Ohm R.A."/>
            <person name="Martin F."/>
            <person name="Silar P."/>
            <person name="Natvig D.O."/>
            <person name="Lalanne C."/>
            <person name="Gautier V."/>
            <person name="Ament-Velasquez S.L."/>
            <person name="Kruys A."/>
            <person name="Hutchinson M.I."/>
            <person name="Powell A.J."/>
            <person name="Barry K."/>
            <person name="Miller A.N."/>
            <person name="Grigoriev I.V."/>
            <person name="Debuchy R."/>
            <person name="Gladieux P."/>
            <person name="Hiltunen Thoren M."/>
            <person name="Johannesson H."/>
        </authorList>
    </citation>
    <scope>NUCLEOTIDE SEQUENCE</scope>
    <source>
        <strain evidence="1">CBS 314.62</strain>
    </source>
</reference>
<gene>
    <name evidence="1" type="ORF">B0T22DRAFT_288341</name>
</gene>